<dbReference type="Proteomes" id="UP000050342">
    <property type="component" value="Unassembled WGS sequence"/>
</dbReference>
<proteinExistence type="predicted"/>
<organism evidence="2 3">
    <name type="scientific">Pseudomonas endophytica</name>
    <dbReference type="NCBI Taxonomy" id="1563157"/>
    <lineage>
        <taxon>Bacteria</taxon>
        <taxon>Pseudomonadati</taxon>
        <taxon>Pseudomonadota</taxon>
        <taxon>Gammaproteobacteria</taxon>
        <taxon>Pseudomonadales</taxon>
        <taxon>Pseudomonadaceae</taxon>
        <taxon>Pseudomonas</taxon>
    </lineage>
</organism>
<evidence type="ECO:0000313" key="3">
    <source>
        <dbReference type="Proteomes" id="UP000050342"/>
    </source>
</evidence>
<feature type="signal peptide" evidence="1">
    <location>
        <begin position="1"/>
        <end position="18"/>
    </location>
</feature>
<reference evidence="2 3" key="1">
    <citation type="submission" date="2015-10" db="EMBL/GenBank/DDBJ databases">
        <title>Pseudomonas helleri sp. nov. and Pseudomonas weihenstephanensis sp. nov., isolated from raw cows milk.</title>
        <authorList>
            <person name="Von Neubeck M."/>
            <person name="Huptas C."/>
            <person name="Wenning M."/>
            <person name="Scherer S."/>
        </authorList>
    </citation>
    <scope>NUCLEOTIDE SEQUENCE [LARGE SCALE GENOMIC DNA]</scope>
    <source>
        <strain evidence="2 3">BSTT44</strain>
    </source>
</reference>
<sequence>MRQTIFILFALYLPMGHAATLQVENQSRFIAVIIDYTGGYPCVPDNNNVKPCLITPLATATYELSNTENLSAVLRFVSLQEPSDKPLDDLKKHAFKSVADFTYQPIGPLKYEQVRCETPIDEGISIQIILVGLIDMTCEKGTDRRLSWVYKRNDVHLKFILKDLPAKPFKPDAFPL</sequence>
<keyword evidence="3" id="KW-1185">Reference proteome</keyword>
<dbReference type="RefSeq" id="WP_055104017.1">
    <property type="nucleotide sequence ID" value="NZ_LLWH01000195.1"/>
</dbReference>
<dbReference type="AlphaFoldDB" id="A0A0N8VS69"/>
<accession>A0A0N8VS69</accession>
<dbReference type="OrthoDB" id="6884135at2"/>
<feature type="chain" id="PRO_5006033411" evidence="1">
    <location>
        <begin position="19"/>
        <end position="176"/>
    </location>
</feature>
<keyword evidence="1" id="KW-0732">Signal</keyword>
<name>A0A0N8VS69_9PSED</name>
<protein>
    <submittedName>
        <fullName evidence="2">Uncharacterized protein</fullName>
    </submittedName>
</protein>
<dbReference type="EMBL" id="LLWH01000195">
    <property type="protein sequence ID" value="KQB52492.1"/>
    <property type="molecule type" value="Genomic_DNA"/>
</dbReference>
<evidence type="ECO:0000256" key="1">
    <source>
        <dbReference type="SAM" id="SignalP"/>
    </source>
</evidence>
<evidence type="ECO:0000313" key="2">
    <source>
        <dbReference type="EMBL" id="KQB52492.1"/>
    </source>
</evidence>
<gene>
    <name evidence="2" type="ORF">AQS70_14330</name>
</gene>
<comment type="caution">
    <text evidence="2">The sequence shown here is derived from an EMBL/GenBank/DDBJ whole genome shotgun (WGS) entry which is preliminary data.</text>
</comment>